<comment type="caution">
    <text evidence="1">The sequence shown here is derived from an EMBL/GenBank/DDBJ whole genome shotgun (WGS) entry which is preliminary data.</text>
</comment>
<dbReference type="RefSeq" id="WP_062700743.1">
    <property type="nucleotide sequence ID" value="NZ_LJOD01000010.1"/>
</dbReference>
<reference evidence="2" key="2">
    <citation type="submission" date="2015-09" db="EMBL/GenBank/DDBJ databases">
        <title>Draft genome sequence of a multidrug-resistant Chryseobacterium indologenes isolate from Malaysia.</title>
        <authorList>
            <person name="Yu C.Y."/>
            <person name="Ang G.Y."/>
            <person name="Chan K.-G."/>
        </authorList>
    </citation>
    <scope>NUCLEOTIDE SEQUENCE [LARGE SCALE GENOMIC DNA]</scope>
    <source>
        <strain evidence="2">CI_885</strain>
    </source>
</reference>
<dbReference type="AlphaFoldDB" id="A0A0N0ZVQ6"/>
<dbReference type="PATRIC" id="fig|253.9.peg.899"/>
<accession>A0A0N0ZVQ6</accession>
<proteinExistence type="predicted"/>
<evidence type="ECO:0000313" key="2">
    <source>
        <dbReference type="Proteomes" id="UP000037953"/>
    </source>
</evidence>
<protein>
    <submittedName>
        <fullName evidence="1">Uncharacterized protein</fullName>
    </submittedName>
</protein>
<dbReference type="EMBL" id="LJOD01000010">
    <property type="protein sequence ID" value="KPE50310.1"/>
    <property type="molecule type" value="Genomic_DNA"/>
</dbReference>
<reference evidence="1 2" key="1">
    <citation type="journal article" date="2015" name="Genom Data">
        <title>Draft genome sequence of a multidrug-resistant Chryseobacterium indologenes isolate from Malaysia.</title>
        <authorList>
            <person name="Yu C.Y."/>
            <person name="Ang G.Y."/>
            <person name="Cheng H.J."/>
            <person name="Cheong Y.M."/>
            <person name="Yin W.F."/>
            <person name="Chan K.G."/>
        </authorList>
    </citation>
    <scope>NUCLEOTIDE SEQUENCE [LARGE SCALE GENOMIC DNA]</scope>
    <source>
        <strain evidence="1 2">CI_885</strain>
    </source>
</reference>
<organism evidence="1 2">
    <name type="scientific">Chryseobacterium indologenes</name>
    <name type="common">Flavobacterium indologenes</name>
    <dbReference type="NCBI Taxonomy" id="253"/>
    <lineage>
        <taxon>Bacteria</taxon>
        <taxon>Pseudomonadati</taxon>
        <taxon>Bacteroidota</taxon>
        <taxon>Flavobacteriia</taxon>
        <taxon>Flavobacteriales</taxon>
        <taxon>Weeksellaceae</taxon>
        <taxon>Chryseobacterium group</taxon>
        <taxon>Chryseobacterium</taxon>
    </lineage>
</organism>
<dbReference type="OrthoDB" id="980645at2"/>
<name>A0A0N0ZVQ6_CHRID</name>
<dbReference type="Proteomes" id="UP000037953">
    <property type="component" value="Unassembled WGS sequence"/>
</dbReference>
<evidence type="ECO:0000313" key="1">
    <source>
        <dbReference type="EMBL" id="KPE50310.1"/>
    </source>
</evidence>
<gene>
    <name evidence="1" type="ORF">AOB46_14825</name>
</gene>
<sequence>MNLICSIFLTFYMVFRPLIPLTEYAVNYDYISKVLCINKSRPEVHCNGKCYLSKQLAKTNDTDSSPLNKTKTSGQKIPDTYIPSGITTVTITEKIPFLNFSFIYEEAYSFLFLKHIFKPPVFLSFIFYLSY</sequence>